<feature type="transmembrane region" description="Helical" evidence="2">
    <location>
        <begin position="82"/>
        <end position="108"/>
    </location>
</feature>
<proteinExistence type="predicted"/>
<evidence type="ECO:0000313" key="4">
    <source>
        <dbReference type="Proteomes" id="UP000800092"/>
    </source>
</evidence>
<keyword evidence="2" id="KW-1133">Transmembrane helix</keyword>
<feature type="compositionally biased region" description="Low complexity" evidence="1">
    <location>
        <begin position="171"/>
        <end position="236"/>
    </location>
</feature>
<gene>
    <name evidence="3" type="ORF">EV356DRAFT_110945</name>
</gene>
<keyword evidence="2" id="KW-0472">Membrane</keyword>
<evidence type="ECO:0000256" key="1">
    <source>
        <dbReference type="SAM" id="MobiDB-lite"/>
    </source>
</evidence>
<feature type="region of interest" description="Disordered" evidence="1">
    <location>
        <begin position="21"/>
        <end position="56"/>
    </location>
</feature>
<feature type="compositionally biased region" description="Basic residues" evidence="1">
    <location>
        <begin position="256"/>
        <end position="265"/>
    </location>
</feature>
<dbReference type="EMBL" id="ML991772">
    <property type="protein sequence ID" value="KAF2239784.1"/>
    <property type="molecule type" value="Genomic_DNA"/>
</dbReference>
<evidence type="ECO:0000256" key="2">
    <source>
        <dbReference type="SAM" id="Phobius"/>
    </source>
</evidence>
<organism evidence="3 4">
    <name type="scientific">Viridothelium virens</name>
    <name type="common">Speckled blister lichen</name>
    <name type="synonym">Trypethelium virens</name>
    <dbReference type="NCBI Taxonomy" id="1048519"/>
    <lineage>
        <taxon>Eukaryota</taxon>
        <taxon>Fungi</taxon>
        <taxon>Dikarya</taxon>
        <taxon>Ascomycota</taxon>
        <taxon>Pezizomycotina</taxon>
        <taxon>Dothideomycetes</taxon>
        <taxon>Dothideomycetes incertae sedis</taxon>
        <taxon>Trypetheliales</taxon>
        <taxon>Trypetheliaceae</taxon>
        <taxon>Viridothelium</taxon>
    </lineage>
</organism>
<dbReference type="AlphaFoldDB" id="A0A6A6HNR7"/>
<evidence type="ECO:0000313" key="3">
    <source>
        <dbReference type="EMBL" id="KAF2239784.1"/>
    </source>
</evidence>
<name>A0A6A6HNR7_VIRVR</name>
<dbReference type="Proteomes" id="UP000800092">
    <property type="component" value="Unassembled WGS sequence"/>
</dbReference>
<feature type="compositionally biased region" description="Polar residues" evidence="1">
    <location>
        <begin position="244"/>
        <end position="255"/>
    </location>
</feature>
<keyword evidence="2" id="KW-0812">Transmembrane</keyword>
<protein>
    <submittedName>
        <fullName evidence="3">Uncharacterized protein</fullName>
    </submittedName>
</protein>
<sequence length="265" mass="27794">MKSSFEDAKARVDCDMDDAKRHSTVPSMLGDDEKKKKAWFDSKEPDPEKSFNVEIPQNDPPPAVFTSYPPSRSRRWGLFVPAWLIALFVLVLMFESSILFIYTIVGLYKETAPVILSAASAAGMSGRCDCASFGTHAGVSPAPNVQGPSISIITVTDTPATQPAEPPIRPTSIETSVSTASSVSTTTASGTTTTASASTSLVTTTATPPASTTITTITPTEPPATSTTFSTSTVPNTPAPEHTIFSTQTVPPSSSGKHHTPKSAG</sequence>
<accession>A0A6A6HNR7</accession>
<keyword evidence="4" id="KW-1185">Reference proteome</keyword>
<feature type="region of interest" description="Disordered" evidence="1">
    <location>
        <begin position="158"/>
        <end position="265"/>
    </location>
</feature>
<reference evidence="3" key="1">
    <citation type="journal article" date="2020" name="Stud. Mycol.">
        <title>101 Dothideomycetes genomes: a test case for predicting lifestyles and emergence of pathogens.</title>
        <authorList>
            <person name="Haridas S."/>
            <person name="Albert R."/>
            <person name="Binder M."/>
            <person name="Bloem J."/>
            <person name="Labutti K."/>
            <person name="Salamov A."/>
            <person name="Andreopoulos B."/>
            <person name="Baker S."/>
            <person name="Barry K."/>
            <person name="Bills G."/>
            <person name="Bluhm B."/>
            <person name="Cannon C."/>
            <person name="Castanera R."/>
            <person name="Culley D."/>
            <person name="Daum C."/>
            <person name="Ezra D."/>
            <person name="Gonzalez J."/>
            <person name="Henrissat B."/>
            <person name="Kuo A."/>
            <person name="Liang C."/>
            <person name="Lipzen A."/>
            <person name="Lutzoni F."/>
            <person name="Magnuson J."/>
            <person name="Mondo S."/>
            <person name="Nolan M."/>
            <person name="Ohm R."/>
            <person name="Pangilinan J."/>
            <person name="Park H.-J."/>
            <person name="Ramirez L."/>
            <person name="Alfaro M."/>
            <person name="Sun H."/>
            <person name="Tritt A."/>
            <person name="Yoshinaga Y."/>
            <person name="Zwiers L.-H."/>
            <person name="Turgeon B."/>
            <person name="Goodwin S."/>
            <person name="Spatafora J."/>
            <person name="Crous P."/>
            <person name="Grigoriev I."/>
        </authorList>
    </citation>
    <scope>NUCLEOTIDE SEQUENCE</scope>
    <source>
        <strain evidence="3">Tuck. ex Michener</strain>
    </source>
</reference>
<feature type="compositionally biased region" description="Basic and acidic residues" evidence="1">
    <location>
        <begin position="31"/>
        <end position="51"/>
    </location>
</feature>
<dbReference type="OrthoDB" id="3942482at2759"/>